<dbReference type="InParanoid" id="A0A5J5F9X0"/>
<evidence type="ECO:0000313" key="1">
    <source>
        <dbReference type="EMBL" id="KAA8913976.1"/>
    </source>
</evidence>
<dbReference type="Proteomes" id="UP000326924">
    <property type="component" value="Unassembled WGS sequence"/>
</dbReference>
<proteinExistence type="predicted"/>
<name>A0A5J5F9X0_9PEZI</name>
<dbReference type="EMBL" id="VXIS01000010">
    <property type="protein sequence ID" value="KAA8913976.1"/>
    <property type="molecule type" value="Genomic_DNA"/>
</dbReference>
<dbReference type="AlphaFoldDB" id="A0A5J5F9X0"/>
<protein>
    <submittedName>
        <fullName evidence="1">Uncharacterized protein</fullName>
    </submittedName>
</protein>
<keyword evidence="2" id="KW-1185">Reference proteome</keyword>
<reference evidence="1 2" key="1">
    <citation type="submission" date="2019-09" db="EMBL/GenBank/DDBJ databases">
        <title>Draft genome of the ectomycorrhizal ascomycete Sphaerosporella brunnea.</title>
        <authorList>
            <consortium name="DOE Joint Genome Institute"/>
            <person name="Benucci G.M."/>
            <person name="Marozzi G."/>
            <person name="Antonielli L."/>
            <person name="Sanchez S."/>
            <person name="Marco P."/>
            <person name="Wang X."/>
            <person name="Falini L.B."/>
            <person name="Barry K."/>
            <person name="Haridas S."/>
            <person name="Lipzen A."/>
            <person name="Labutti K."/>
            <person name="Grigoriev I.V."/>
            <person name="Murat C."/>
            <person name="Martin F."/>
            <person name="Albertini E."/>
            <person name="Donnini D."/>
            <person name="Bonito G."/>
        </authorList>
    </citation>
    <scope>NUCLEOTIDE SEQUENCE [LARGE SCALE GENOMIC DNA]</scope>
    <source>
        <strain evidence="1 2">Sb_GMNB300</strain>
    </source>
</reference>
<gene>
    <name evidence="1" type="ORF">FN846DRAFT_902412</name>
</gene>
<organism evidence="1 2">
    <name type="scientific">Sphaerosporella brunnea</name>
    <dbReference type="NCBI Taxonomy" id="1250544"/>
    <lineage>
        <taxon>Eukaryota</taxon>
        <taxon>Fungi</taxon>
        <taxon>Dikarya</taxon>
        <taxon>Ascomycota</taxon>
        <taxon>Pezizomycotina</taxon>
        <taxon>Pezizomycetes</taxon>
        <taxon>Pezizales</taxon>
        <taxon>Pyronemataceae</taxon>
        <taxon>Sphaerosporella</taxon>
    </lineage>
</organism>
<accession>A0A5J5F9X0</accession>
<evidence type="ECO:0000313" key="2">
    <source>
        <dbReference type="Proteomes" id="UP000326924"/>
    </source>
</evidence>
<comment type="caution">
    <text evidence="1">The sequence shown here is derived from an EMBL/GenBank/DDBJ whole genome shotgun (WGS) entry which is preliminary data.</text>
</comment>
<sequence length="158" mass="18329">MPNWNFNFREVPNDQFYKFRYEAVCMGFSLKTDPTKVTEEELRKNILYNAALADMVRDGLYLVDRETTWGRHVEEVLKRAKDEADDKVLEVSNLNAELLDLPRQIRRPTVGTNPLFTRTAAPDPRIFGVKDINLPTYEGDTSVSAINDFLTAMERRLR</sequence>